<evidence type="ECO:0008006" key="3">
    <source>
        <dbReference type="Google" id="ProtNLM"/>
    </source>
</evidence>
<dbReference type="OrthoDB" id="8452228at2"/>
<reference evidence="1 2" key="2">
    <citation type="journal article" date="2010" name="Stand. Genomic Sci.">
        <title>Complete genome sequence of the Medicago microsymbiont Ensifer (Sinorhizobium) medicae strain WSM419.</title>
        <authorList>
            <person name="Reeve W."/>
            <person name="Chain P."/>
            <person name="O'Hara G."/>
            <person name="Ardley J."/>
            <person name="Nandesena K."/>
            <person name="Brau L."/>
            <person name="Tiwari R."/>
            <person name="Malfatti S."/>
            <person name="Kiss H."/>
            <person name="Lapidus A."/>
            <person name="Copeland A."/>
            <person name="Nolan M."/>
            <person name="Land M."/>
            <person name="Hauser L."/>
            <person name="Chang Y.J."/>
            <person name="Ivanova N."/>
            <person name="Mavromatis K."/>
            <person name="Markowitz V."/>
            <person name="Kyrpides N."/>
            <person name="Gollagher M."/>
            <person name="Yates R."/>
            <person name="Dilworth M."/>
            <person name="Howieson J."/>
        </authorList>
    </citation>
    <scope>NUCLEOTIDE SEQUENCE [LARGE SCALE GENOMIC DNA]</scope>
    <source>
        <strain evidence="1 2">WSM419</strain>
    </source>
</reference>
<dbReference type="eggNOG" id="ENOG5030HPS">
    <property type="taxonomic scope" value="Bacteria"/>
</dbReference>
<dbReference type="Proteomes" id="UP000001108">
    <property type="component" value="Chromosome"/>
</dbReference>
<dbReference type="STRING" id="366394.Smed_1332"/>
<dbReference type="RefSeq" id="WP_011975492.1">
    <property type="nucleotide sequence ID" value="NC_009636.1"/>
</dbReference>
<dbReference type="AlphaFoldDB" id="A6U952"/>
<gene>
    <name evidence="1" type="ordered locus">Smed_1332</name>
</gene>
<dbReference type="InterPro" id="IPR006450">
    <property type="entry name" value="Phage_HK97_gp6-like"/>
</dbReference>
<evidence type="ECO:0000313" key="1">
    <source>
        <dbReference type="EMBL" id="ABR60182.1"/>
    </source>
</evidence>
<dbReference type="EMBL" id="CP000738">
    <property type="protein sequence ID" value="ABR60182.1"/>
    <property type="molecule type" value="Genomic_DNA"/>
</dbReference>
<proteinExistence type="predicted"/>
<dbReference type="PATRIC" id="fig|366394.8.peg.4462"/>
<organism evidence="1 2">
    <name type="scientific">Sinorhizobium medicae (strain WSM419)</name>
    <name type="common">Ensifer medicae</name>
    <dbReference type="NCBI Taxonomy" id="366394"/>
    <lineage>
        <taxon>Bacteria</taxon>
        <taxon>Pseudomonadati</taxon>
        <taxon>Pseudomonadota</taxon>
        <taxon>Alphaproteobacteria</taxon>
        <taxon>Hyphomicrobiales</taxon>
        <taxon>Rhizobiaceae</taxon>
        <taxon>Sinorhizobium/Ensifer group</taxon>
        <taxon>Sinorhizobium</taxon>
    </lineage>
</organism>
<dbReference type="InterPro" id="IPR021146">
    <property type="entry name" value="Phage_gp6-like_head-tail"/>
</dbReference>
<sequence>MSLRLATPATAEIVTLAEAKAHLRVDFTDDDAYITALAEAAQDWLSGENNWLGRSVVEQTWELKLERFPSGKVDLPKPPLIEVTGVFYTPSDGGAEVEITDFREIDLGVSEGGYILPAKNTDWPDTDGEPGSVRITFESGYSDVPKSIKHAALLMIGHWYENREAASQAKISDLPMAVDALLYPYRNWRA</sequence>
<dbReference type="NCBIfam" id="TIGR01560">
    <property type="entry name" value="put_DNA_pack"/>
    <property type="match status" value="2"/>
</dbReference>
<dbReference type="HOGENOM" id="CLU_085951_0_1_5"/>
<dbReference type="Gene3D" id="1.10.3230.30">
    <property type="entry name" value="Phage gp6-like head-tail connector protein"/>
    <property type="match status" value="1"/>
</dbReference>
<protein>
    <recommendedName>
        <fullName evidence="3">Phage gp6-like head-tail connector protein</fullName>
    </recommendedName>
</protein>
<reference evidence="2" key="1">
    <citation type="submission" date="2007-06" db="EMBL/GenBank/DDBJ databases">
        <title>Complete sequence of Sinorhizobium medicae WSM419 chromosome.</title>
        <authorList>
            <consortium name="US DOE Joint Genome Institute"/>
            <person name="Copeland A."/>
            <person name="Lucas S."/>
            <person name="Lapidus A."/>
            <person name="Barry K."/>
            <person name="Glavina del Rio T."/>
            <person name="Dalin E."/>
            <person name="Tice H."/>
            <person name="Pitluck S."/>
            <person name="Chain P."/>
            <person name="Malfatti S."/>
            <person name="Shin M."/>
            <person name="Vergez L."/>
            <person name="Schmutz J."/>
            <person name="Larimer F."/>
            <person name="Land M."/>
            <person name="Hauser L."/>
            <person name="Kyrpides N."/>
            <person name="Mikhailova N."/>
            <person name="Reeve W.G."/>
            <person name="Richardson P."/>
        </authorList>
    </citation>
    <scope>NUCLEOTIDE SEQUENCE [LARGE SCALE GENOMIC DNA]</scope>
    <source>
        <strain evidence="2">WSM419</strain>
    </source>
</reference>
<dbReference type="NCBIfam" id="TIGR02215">
    <property type="entry name" value="phage_chp_gp8"/>
    <property type="match status" value="1"/>
</dbReference>
<name>A6U952_SINMW</name>
<evidence type="ECO:0000313" key="2">
    <source>
        <dbReference type="Proteomes" id="UP000001108"/>
    </source>
</evidence>
<accession>A6U952</accession>
<dbReference type="KEGG" id="smd:Smed_1332"/>
<dbReference type="InterPro" id="IPR011738">
    <property type="entry name" value="Phage_CHP"/>
</dbReference>
<dbReference type="Pfam" id="PF05135">
    <property type="entry name" value="Phage_connect_1"/>
    <property type="match status" value="1"/>
</dbReference>
<dbReference type="CDD" id="cd08054">
    <property type="entry name" value="gp6"/>
    <property type="match status" value="1"/>
</dbReference>